<dbReference type="EMBL" id="JACHLY010000001">
    <property type="protein sequence ID" value="MBB5998268.1"/>
    <property type="molecule type" value="Genomic_DNA"/>
</dbReference>
<dbReference type="InterPro" id="IPR029062">
    <property type="entry name" value="Class_I_gatase-like"/>
</dbReference>
<dbReference type="Gene3D" id="3.40.50.880">
    <property type="match status" value="1"/>
</dbReference>
<keyword evidence="2" id="KW-1185">Reference proteome</keyword>
<proteinExistence type="predicted"/>
<evidence type="ECO:0000313" key="1">
    <source>
        <dbReference type="EMBL" id="MBB5998268.1"/>
    </source>
</evidence>
<reference evidence="1 2" key="1">
    <citation type="submission" date="2020-08" db="EMBL/GenBank/DDBJ databases">
        <title>Sequencing the genomes of 1000 actinobacteria strains.</title>
        <authorList>
            <person name="Klenk H.-P."/>
        </authorList>
    </citation>
    <scope>NUCLEOTIDE SEQUENCE [LARGE SCALE GENOMIC DNA]</scope>
    <source>
        <strain evidence="1 2">DSM 44593</strain>
    </source>
</reference>
<name>A0A841EB53_9ACTN</name>
<dbReference type="Proteomes" id="UP000578077">
    <property type="component" value="Unassembled WGS sequence"/>
</dbReference>
<dbReference type="SUPFAM" id="SSF52317">
    <property type="entry name" value="Class I glutamine amidotransferase-like"/>
    <property type="match status" value="1"/>
</dbReference>
<protein>
    <submittedName>
        <fullName evidence="1">Transcriptional regulator GlxA family with amidase domain</fullName>
    </submittedName>
</protein>
<gene>
    <name evidence="1" type="ORF">HNR25_002019</name>
</gene>
<evidence type="ECO:0000313" key="2">
    <source>
        <dbReference type="Proteomes" id="UP000578077"/>
    </source>
</evidence>
<dbReference type="AlphaFoldDB" id="A0A841EB53"/>
<comment type="caution">
    <text evidence="1">The sequence shown here is derived from an EMBL/GenBank/DDBJ whole genome shotgun (WGS) entry which is preliminary data.</text>
</comment>
<sequence length="33" mass="3261">MQTPAAAASTWTASVCTGSLPLAAAGLLEGRRT</sequence>
<organism evidence="1 2">
    <name type="scientific">Streptomonospora salina</name>
    <dbReference type="NCBI Taxonomy" id="104205"/>
    <lineage>
        <taxon>Bacteria</taxon>
        <taxon>Bacillati</taxon>
        <taxon>Actinomycetota</taxon>
        <taxon>Actinomycetes</taxon>
        <taxon>Streptosporangiales</taxon>
        <taxon>Nocardiopsidaceae</taxon>
        <taxon>Streptomonospora</taxon>
    </lineage>
</organism>
<accession>A0A841EB53</accession>